<dbReference type="InterPro" id="IPR009100">
    <property type="entry name" value="AcylCoA_DH/oxidase_NM_dom_sf"/>
</dbReference>
<dbReference type="InterPro" id="IPR036250">
    <property type="entry name" value="AcylCo_DH-like_C"/>
</dbReference>
<keyword evidence="5" id="KW-0503">Monooxygenase</keyword>
<reference evidence="5 6" key="1">
    <citation type="submission" date="2020-08" db="EMBL/GenBank/DDBJ databases">
        <title>Genomic Encyclopedia of Type Strains, Phase IV (KMG-IV): sequencing the most valuable type-strain genomes for metagenomic binning, comparative biology and taxonomic classification.</title>
        <authorList>
            <person name="Goeker M."/>
        </authorList>
    </citation>
    <scope>NUCLEOTIDE SEQUENCE [LARGE SCALE GENOMIC DNA]</scope>
    <source>
        <strain evidence="5 6">DSM 29348</strain>
    </source>
</reference>
<dbReference type="PIRSF" id="PIRSF016578">
    <property type="entry name" value="HsaA"/>
    <property type="match status" value="1"/>
</dbReference>
<dbReference type="AlphaFoldDB" id="A0A7W6DGA5"/>
<dbReference type="GO" id="GO:0036383">
    <property type="term" value="F:3-hydroxy-9,10-secoandrosta-1,3,5(10)-triene-9,17-dione monooxygenase activity"/>
    <property type="evidence" value="ECO:0007669"/>
    <property type="project" value="UniProtKB-EC"/>
</dbReference>
<comment type="caution">
    <text evidence="5">The sequence shown here is derived from an EMBL/GenBank/DDBJ whole genome shotgun (WGS) entry which is preliminary data.</text>
</comment>
<dbReference type="GO" id="GO:0005737">
    <property type="term" value="C:cytoplasm"/>
    <property type="evidence" value="ECO:0007669"/>
    <property type="project" value="TreeGrafter"/>
</dbReference>
<dbReference type="PANTHER" id="PTHR48083">
    <property type="entry name" value="MEDIUM-CHAIN SPECIFIC ACYL-COA DEHYDROGENASE, MITOCHONDRIAL-RELATED"/>
    <property type="match status" value="1"/>
</dbReference>
<dbReference type="EMBL" id="JACIEB010000004">
    <property type="protein sequence ID" value="MBB3982237.1"/>
    <property type="molecule type" value="Genomic_DNA"/>
</dbReference>
<sequence>MASSTASVSIDRADPQALLDAARALVPQVIATRDEASRRADVLPETIAAMQAAGLLRAFQPARWGGMELDPRHVFALQNVFAEHCLSTAWVFGVLSVQSFMLGRMDPLAQADVWGDNPDTLVSSSFAPVGKVTPVDGGYRISGRFTFSSGSSHAGWAVVGGMVPPDEARPAPQMRLFLVPASDYRIDRVWDTFGLRATGSNDVVIDDAFVPAYRTYAPDAGLLPLPATSGLTELYRLPWLYVFASSISSLAIGAARGALAAFTASTRERQGAFGSGASRDNPRFLSVIGRAKVEIDMVERQFHDNYDRLATAISRDETLPMDEALLYRAQLTGFMRRLVPLVDEMMLLLGGRGIQRDGPLTQLWLDMNAARAHAGNDPAAVHAQMAGEMLNA</sequence>
<comment type="similarity">
    <text evidence="2">Belongs to the HpaH/HsaA monooxygenase family.</text>
</comment>
<name>A0A7W6DGA5_9SPHN</name>
<dbReference type="GO" id="GO:0050660">
    <property type="term" value="F:flavin adenine dinucleotide binding"/>
    <property type="evidence" value="ECO:0007669"/>
    <property type="project" value="InterPro"/>
</dbReference>
<dbReference type="InterPro" id="IPR013786">
    <property type="entry name" value="AcylCoA_DH/ox_N"/>
</dbReference>
<dbReference type="Gene3D" id="2.40.110.10">
    <property type="entry name" value="Butyryl-CoA Dehydrogenase, subunit A, domain 2"/>
    <property type="match status" value="1"/>
</dbReference>
<gene>
    <name evidence="5" type="ORF">GGR44_001900</name>
</gene>
<dbReference type="Proteomes" id="UP000552757">
    <property type="component" value="Unassembled WGS sequence"/>
</dbReference>
<dbReference type="RefSeq" id="WP_183955325.1">
    <property type="nucleotide sequence ID" value="NZ_JACIEB010000004.1"/>
</dbReference>
<dbReference type="SUPFAM" id="SSF56645">
    <property type="entry name" value="Acyl-CoA dehydrogenase NM domain-like"/>
    <property type="match status" value="1"/>
</dbReference>
<keyword evidence="1 5" id="KW-0560">Oxidoreductase</keyword>
<dbReference type="Pfam" id="PF02771">
    <property type="entry name" value="Acyl-CoA_dh_N"/>
    <property type="match status" value="1"/>
</dbReference>
<dbReference type="PANTHER" id="PTHR48083:SF19">
    <property type="entry name" value="FLAVIN-DEPENDENT MONOOXYGENASE, OXYGENASE SUBUNIT HSAA"/>
    <property type="match status" value="1"/>
</dbReference>
<evidence type="ECO:0000256" key="1">
    <source>
        <dbReference type="ARBA" id="ARBA00023002"/>
    </source>
</evidence>
<dbReference type="Pfam" id="PF08028">
    <property type="entry name" value="Acyl-CoA_dh_2"/>
    <property type="match status" value="1"/>
</dbReference>
<evidence type="ECO:0000256" key="2">
    <source>
        <dbReference type="ARBA" id="ARBA00049661"/>
    </source>
</evidence>
<dbReference type="GO" id="GO:0003995">
    <property type="term" value="F:acyl-CoA dehydrogenase activity"/>
    <property type="evidence" value="ECO:0007669"/>
    <property type="project" value="TreeGrafter"/>
</dbReference>
<feature type="domain" description="Acyl-CoA dehydrogenase/oxidase N-terminal" evidence="3">
    <location>
        <begin position="15"/>
        <end position="95"/>
    </location>
</feature>
<dbReference type="InterPro" id="IPR013107">
    <property type="entry name" value="Acyl-CoA_DH_C"/>
</dbReference>
<dbReference type="InterPro" id="IPR050741">
    <property type="entry name" value="Acyl-CoA_dehydrogenase"/>
</dbReference>
<evidence type="ECO:0000259" key="3">
    <source>
        <dbReference type="Pfam" id="PF02771"/>
    </source>
</evidence>
<organism evidence="5 6">
    <name type="scientific">Sphingobium fontiphilum</name>
    <dbReference type="NCBI Taxonomy" id="944425"/>
    <lineage>
        <taxon>Bacteria</taxon>
        <taxon>Pseudomonadati</taxon>
        <taxon>Pseudomonadota</taxon>
        <taxon>Alphaproteobacteria</taxon>
        <taxon>Sphingomonadales</taxon>
        <taxon>Sphingomonadaceae</taxon>
        <taxon>Sphingobium</taxon>
    </lineage>
</organism>
<keyword evidence="6" id="KW-1185">Reference proteome</keyword>
<dbReference type="GO" id="GO:0033539">
    <property type="term" value="P:fatty acid beta-oxidation using acyl-CoA dehydrogenase"/>
    <property type="evidence" value="ECO:0007669"/>
    <property type="project" value="TreeGrafter"/>
</dbReference>
<dbReference type="SUPFAM" id="SSF47203">
    <property type="entry name" value="Acyl-CoA dehydrogenase C-terminal domain-like"/>
    <property type="match status" value="1"/>
</dbReference>
<protein>
    <submittedName>
        <fullName evidence="5">3-hydroxy-9,10-secoandrosta-1,3,5(10)-triene-9, 17-dione monooxygenase</fullName>
        <ecNumber evidence="5">1.14.14.12</ecNumber>
    </submittedName>
</protein>
<dbReference type="EC" id="1.14.14.12" evidence="5"/>
<evidence type="ECO:0000259" key="4">
    <source>
        <dbReference type="Pfam" id="PF08028"/>
    </source>
</evidence>
<proteinExistence type="inferred from homology"/>
<evidence type="ECO:0000313" key="5">
    <source>
        <dbReference type="EMBL" id="MBB3982237.1"/>
    </source>
</evidence>
<feature type="domain" description="Acyl-CoA dehydrogenase C-terminal" evidence="4">
    <location>
        <begin position="247"/>
        <end position="377"/>
    </location>
</feature>
<accession>A0A7W6DGA5</accession>
<dbReference type="InterPro" id="IPR046373">
    <property type="entry name" value="Acyl-CoA_Oxase/DH_mid-dom_sf"/>
</dbReference>
<dbReference type="Gene3D" id="1.10.540.10">
    <property type="entry name" value="Acyl-CoA dehydrogenase/oxidase, N-terminal domain"/>
    <property type="match status" value="1"/>
</dbReference>
<dbReference type="Gene3D" id="1.20.140.10">
    <property type="entry name" value="Butyryl-CoA Dehydrogenase, subunit A, domain 3"/>
    <property type="match status" value="1"/>
</dbReference>
<evidence type="ECO:0000313" key="6">
    <source>
        <dbReference type="Proteomes" id="UP000552757"/>
    </source>
</evidence>
<dbReference type="InterPro" id="IPR037069">
    <property type="entry name" value="AcylCoA_DH/ox_N_sf"/>
</dbReference>